<dbReference type="InterPro" id="IPR036390">
    <property type="entry name" value="WH_DNA-bd_sf"/>
</dbReference>
<dbReference type="PROSITE" id="PS01117">
    <property type="entry name" value="HTH_MARR_1"/>
    <property type="match status" value="1"/>
</dbReference>
<name>A0ABS4Z302_9ACTN</name>
<keyword evidence="7" id="KW-1185">Reference proteome</keyword>
<dbReference type="Pfam" id="PF01047">
    <property type="entry name" value="MarR"/>
    <property type="match status" value="1"/>
</dbReference>
<proteinExistence type="predicted"/>
<reference evidence="6 7" key="1">
    <citation type="submission" date="2021-03" db="EMBL/GenBank/DDBJ databases">
        <title>Sequencing the genomes of 1000 actinobacteria strains.</title>
        <authorList>
            <person name="Klenk H.-P."/>
        </authorList>
    </citation>
    <scope>NUCLEOTIDE SEQUENCE [LARGE SCALE GENOMIC DNA]</scope>
    <source>
        <strain evidence="6 7">DSM 12936</strain>
    </source>
</reference>
<evidence type="ECO:0000313" key="6">
    <source>
        <dbReference type="EMBL" id="MBP2415371.1"/>
    </source>
</evidence>
<evidence type="ECO:0000256" key="4">
    <source>
        <dbReference type="SAM" id="MobiDB-lite"/>
    </source>
</evidence>
<comment type="caution">
    <text evidence="6">The sequence shown here is derived from an EMBL/GenBank/DDBJ whole genome shotgun (WGS) entry which is preliminary data.</text>
</comment>
<dbReference type="InterPro" id="IPR036388">
    <property type="entry name" value="WH-like_DNA-bd_sf"/>
</dbReference>
<dbReference type="InterPro" id="IPR000835">
    <property type="entry name" value="HTH_MarR-typ"/>
</dbReference>
<keyword evidence="1" id="KW-0805">Transcription regulation</keyword>
<dbReference type="Gene3D" id="1.10.10.10">
    <property type="entry name" value="Winged helix-like DNA-binding domain superfamily/Winged helix DNA-binding domain"/>
    <property type="match status" value="1"/>
</dbReference>
<keyword evidence="3" id="KW-0804">Transcription</keyword>
<dbReference type="PANTHER" id="PTHR42756">
    <property type="entry name" value="TRANSCRIPTIONAL REGULATOR, MARR"/>
    <property type="match status" value="1"/>
</dbReference>
<dbReference type="InterPro" id="IPR023187">
    <property type="entry name" value="Tscrpt_reg_MarR-type_CS"/>
</dbReference>
<dbReference type="RefSeq" id="WP_210052342.1">
    <property type="nucleotide sequence ID" value="NZ_BAAAMH010000036.1"/>
</dbReference>
<evidence type="ECO:0000313" key="7">
    <source>
        <dbReference type="Proteomes" id="UP000758168"/>
    </source>
</evidence>
<evidence type="ECO:0000256" key="1">
    <source>
        <dbReference type="ARBA" id="ARBA00023015"/>
    </source>
</evidence>
<evidence type="ECO:0000256" key="2">
    <source>
        <dbReference type="ARBA" id="ARBA00023125"/>
    </source>
</evidence>
<keyword evidence="2 6" id="KW-0238">DNA-binding</keyword>
<dbReference type="PRINTS" id="PR00598">
    <property type="entry name" value="HTHMARR"/>
</dbReference>
<dbReference type="PANTHER" id="PTHR42756:SF1">
    <property type="entry name" value="TRANSCRIPTIONAL REPRESSOR OF EMRAB OPERON"/>
    <property type="match status" value="1"/>
</dbReference>
<dbReference type="SMART" id="SM00347">
    <property type="entry name" value="HTH_MARR"/>
    <property type="match status" value="1"/>
</dbReference>
<evidence type="ECO:0000259" key="5">
    <source>
        <dbReference type="PROSITE" id="PS50995"/>
    </source>
</evidence>
<organism evidence="6 7">
    <name type="scientific">Microlunatus capsulatus</name>
    <dbReference type="NCBI Taxonomy" id="99117"/>
    <lineage>
        <taxon>Bacteria</taxon>
        <taxon>Bacillati</taxon>
        <taxon>Actinomycetota</taxon>
        <taxon>Actinomycetes</taxon>
        <taxon>Propionibacteriales</taxon>
        <taxon>Propionibacteriaceae</taxon>
        <taxon>Microlunatus</taxon>
    </lineage>
</organism>
<dbReference type="GO" id="GO:0003677">
    <property type="term" value="F:DNA binding"/>
    <property type="evidence" value="ECO:0007669"/>
    <property type="project" value="UniProtKB-KW"/>
</dbReference>
<feature type="domain" description="HTH marR-type" evidence="5">
    <location>
        <begin position="23"/>
        <end position="155"/>
    </location>
</feature>
<dbReference type="PROSITE" id="PS50995">
    <property type="entry name" value="HTH_MARR_2"/>
    <property type="match status" value="1"/>
</dbReference>
<accession>A0ABS4Z302</accession>
<feature type="region of interest" description="Disordered" evidence="4">
    <location>
        <begin position="157"/>
        <end position="205"/>
    </location>
</feature>
<protein>
    <submittedName>
        <fullName evidence="6">DNA-binding MarR family transcriptional regulator</fullName>
    </submittedName>
</protein>
<feature type="compositionally biased region" description="Pro residues" evidence="4">
    <location>
        <begin position="164"/>
        <end position="185"/>
    </location>
</feature>
<dbReference type="SUPFAM" id="SSF46785">
    <property type="entry name" value="Winged helix' DNA-binding domain"/>
    <property type="match status" value="1"/>
</dbReference>
<dbReference type="Proteomes" id="UP000758168">
    <property type="component" value="Unassembled WGS sequence"/>
</dbReference>
<sequence length="205" mass="22611">MSADPEPAPRRAEEIDWEAGGIETELGWSLQAFYQAFTRTATPAVAEVPGGPRGYQVLVAVTTEDPTSQLLLAQRLGVDKTAMTYLVDALEAEGLVERRAHPRDRRVRQVLPTAPGRARLESARTALRAVEDLLMRDLDVDERTRLRHLMARVALGAGDTPAQPDHPQPDQPQPDQPQPDHPQPDQPLAAPHRSARRRPTPSPES</sequence>
<dbReference type="EMBL" id="JAGIOB010000001">
    <property type="protein sequence ID" value="MBP2415371.1"/>
    <property type="molecule type" value="Genomic_DNA"/>
</dbReference>
<gene>
    <name evidence="6" type="ORF">JOF54_000293</name>
</gene>
<evidence type="ECO:0000256" key="3">
    <source>
        <dbReference type="ARBA" id="ARBA00023163"/>
    </source>
</evidence>